<dbReference type="Pfam" id="PF00881">
    <property type="entry name" value="Nitroreductase"/>
    <property type="match status" value="1"/>
</dbReference>
<protein>
    <submittedName>
        <fullName evidence="3">Nitroreductase</fullName>
    </submittedName>
</protein>
<sequence>MGTAHDYLRTVMNRARVPMEPIGLEPDWGDKPRHLKYYPDAERLPLPMESVPTPDPAGDQSGNQRGDQPGGFSVPLLADMLRHSYGYLGRRLAPHANNDLVTLPDYADANWWRGTASGGGLYPVSVYWASGARGPVLPGLYHYSPPHHEMRRLLTGDVTAEIRAALGDAPQSVPTDTDQFLVLGLKFWQNAFKYQNFCYHAVTMDVGTILQSWQMFLADHGLHLTPAFWFDDRRLGDLLGVPPEQEGVFAVVPLPWTGPVVKTGENPEYPPRVRLSEQERSRRVRTFDLNIAVHQATMTPAPRPEPPALDPAAAHRPPEDRPVVDLPEPLPPAPARQAFRARRSSFGRFSGAVPTTGAELAAILAAASQAAAFACDVAEPERGLELAKFYVFVNHVRGVAPAAYEYDPAANRLLRVTDRSPADFLQPTYFLENYNLEEAGAVIVPSVRADALYDSVGDRGYRLVNAVVGAIAQAVYLASAGLGLGCGAALGFDNPAYVEELGLEGTDEAPLLILMVGRERERPADFRYEIG</sequence>
<organism evidence="3 4">
    <name type="scientific">Catenulispora acidiphila (strain DSM 44928 / JCM 14897 / NBRC 102108 / NRRL B-24433 / ID139908)</name>
    <dbReference type="NCBI Taxonomy" id="479433"/>
    <lineage>
        <taxon>Bacteria</taxon>
        <taxon>Bacillati</taxon>
        <taxon>Actinomycetota</taxon>
        <taxon>Actinomycetes</taxon>
        <taxon>Catenulisporales</taxon>
        <taxon>Catenulisporaceae</taxon>
        <taxon>Catenulispora</taxon>
    </lineage>
</organism>
<dbReference type="PANTHER" id="PTHR43745:SF2">
    <property type="entry name" value="NITROREDUCTASE MJ1384-RELATED"/>
    <property type="match status" value="1"/>
</dbReference>
<evidence type="ECO:0000256" key="1">
    <source>
        <dbReference type="SAM" id="MobiDB-lite"/>
    </source>
</evidence>
<feature type="region of interest" description="Disordered" evidence="1">
    <location>
        <begin position="44"/>
        <end position="72"/>
    </location>
</feature>
<dbReference type="eggNOG" id="COG0778">
    <property type="taxonomic scope" value="Bacteria"/>
</dbReference>
<dbReference type="AlphaFoldDB" id="C7QI25"/>
<dbReference type="STRING" id="479433.Caci_4206"/>
<dbReference type="Gene3D" id="3.40.109.10">
    <property type="entry name" value="NADH Oxidase"/>
    <property type="match status" value="2"/>
</dbReference>
<proteinExistence type="predicted"/>
<dbReference type="SUPFAM" id="SSF55469">
    <property type="entry name" value="FMN-dependent nitroreductase-like"/>
    <property type="match status" value="2"/>
</dbReference>
<accession>C7QI25</accession>
<name>C7QI25_CATAD</name>
<evidence type="ECO:0000259" key="2">
    <source>
        <dbReference type="Pfam" id="PF00881"/>
    </source>
</evidence>
<evidence type="ECO:0000313" key="4">
    <source>
        <dbReference type="Proteomes" id="UP000000851"/>
    </source>
</evidence>
<dbReference type="HOGENOM" id="CLU_040294_0_0_11"/>
<dbReference type="InParanoid" id="C7QI25"/>
<dbReference type="InterPro" id="IPR052544">
    <property type="entry name" value="Bacteriocin_Proc_Enz"/>
</dbReference>
<dbReference type="PANTHER" id="PTHR43745">
    <property type="entry name" value="NITROREDUCTASE MJ1384-RELATED"/>
    <property type="match status" value="1"/>
</dbReference>
<gene>
    <name evidence="3" type="ordered locus">Caci_4206</name>
</gene>
<dbReference type="GO" id="GO:0016491">
    <property type="term" value="F:oxidoreductase activity"/>
    <property type="evidence" value="ECO:0007669"/>
    <property type="project" value="InterPro"/>
</dbReference>
<keyword evidence="4" id="KW-1185">Reference proteome</keyword>
<dbReference type="Proteomes" id="UP000000851">
    <property type="component" value="Chromosome"/>
</dbReference>
<dbReference type="KEGG" id="cai:Caci_4206"/>
<dbReference type="InterPro" id="IPR000415">
    <property type="entry name" value="Nitroreductase-like"/>
</dbReference>
<reference evidence="3 4" key="1">
    <citation type="journal article" date="2009" name="Stand. Genomic Sci.">
        <title>Complete genome sequence of Catenulispora acidiphila type strain (ID 139908).</title>
        <authorList>
            <person name="Copeland A."/>
            <person name="Lapidus A."/>
            <person name="Glavina Del Rio T."/>
            <person name="Nolan M."/>
            <person name="Lucas S."/>
            <person name="Chen F."/>
            <person name="Tice H."/>
            <person name="Cheng J.F."/>
            <person name="Bruce D."/>
            <person name="Goodwin L."/>
            <person name="Pitluck S."/>
            <person name="Mikhailova N."/>
            <person name="Pati A."/>
            <person name="Ivanova N."/>
            <person name="Mavromatis K."/>
            <person name="Chen A."/>
            <person name="Palaniappan K."/>
            <person name="Chain P."/>
            <person name="Land M."/>
            <person name="Hauser L."/>
            <person name="Chang Y.J."/>
            <person name="Jeffries C.D."/>
            <person name="Chertkov O."/>
            <person name="Brettin T."/>
            <person name="Detter J.C."/>
            <person name="Han C."/>
            <person name="Ali Z."/>
            <person name="Tindall B.J."/>
            <person name="Goker M."/>
            <person name="Bristow J."/>
            <person name="Eisen J.A."/>
            <person name="Markowitz V."/>
            <person name="Hugenholtz P."/>
            <person name="Kyrpides N.C."/>
            <person name="Klenk H.P."/>
        </authorList>
    </citation>
    <scope>NUCLEOTIDE SEQUENCE [LARGE SCALE GENOMIC DNA]</scope>
    <source>
        <strain evidence="4">DSM 44928 / JCM 14897 / NBRC 102108 / NRRL B-24433 / ID139908</strain>
    </source>
</reference>
<dbReference type="InterPro" id="IPR029479">
    <property type="entry name" value="Nitroreductase"/>
</dbReference>
<dbReference type="EMBL" id="CP001700">
    <property type="protein sequence ID" value="ACU73070.1"/>
    <property type="molecule type" value="Genomic_DNA"/>
</dbReference>
<evidence type="ECO:0000313" key="3">
    <source>
        <dbReference type="EMBL" id="ACU73070.1"/>
    </source>
</evidence>
<dbReference type="OrthoDB" id="3723182at2"/>
<feature type="region of interest" description="Disordered" evidence="1">
    <location>
        <begin position="298"/>
        <end position="330"/>
    </location>
</feature>
<dbReference type="RefSeq" id="WP_015792799.1">
    <property type="nucleotide sequence ID" value="NC_013131.1"/>
</dbReference>
<feature type="domain" description="Nitroreductase" evidence="2">
    <location>
        <begin position="352"/>
        <end position="518"/>
    </location>
</feature>